<dbReference type="EMBL" id="LBTW01000048">
    <property type="protein sequence ID" value="KKQ47652.1"/>
    <property type="molecule type" value="Genomic_DNA"/>
</dbReference>
<evidence type="ECO:0000256" key="1">
    <source>
        <dbReference type="SAM" id="Phobius"/>
    </source>
</evidence>
<evidence type="ECO:0000313" key="3">
    <source>
        <dbReference type="Proteomes" id="UP000034366"/>
    </source>
</evidence>
<dbReference type="AlphaFoldDB" id="A0A0G0HZC7"/>
<evidence type="ECO:0000313" key="2">
    <source>
        <dbReference type="EMBL" id="KKQ47652.1"/>
    </source>
</evidence>
<feature type="transmembrane region" description="Helical" evidence="1">
    <location>
        <begin position="93"/>
        <end position="111"/>
    </location>
</feature>
<keyword evidence="1" id="KW-1133">Transmembrane helix</keyword>
<comment type="caution">
    <text evidence="2">The sequence shown here is derived from an EMBL/GenBank/DDBJ whole genome shotgun (WGS) entry which is preliminary data.</text>
</comment>
<accession>A0A0G0HZC7</accession>
<gene>
    <name evidence="2" type="ORF">US67_C0048G0001</name>
</gene>
<proteinExistence type="predicted"/>
<dbReference type="SUPFAM" id="SSF69304">
    <property type="entry name" value="Tricorn protease N-terminal domain"/>
    <property type="match status" value="1"/>
</dbReference>
<name>A0A0G0HZC7_9BACT</name>
<sequence length="330" mass="37760">MNYKTKINKIVNSLYPLSIKTVKFVLRSPKKVIILFIRFLRSLEFGIRPEAKSFFRQVAGQIKDPKAGIKRIRNRLLQLLSKVRKVLPKIGRFSFRYLLPVFFAFLAFFIARPALADITLSDIELVLSLAEEKVVAGAEAGENDMSQIYYQYGTEKKFITKNNYPSASPVIEADNVVWMSQIDGVWQIFLHNIVSEQTTQLTFAGNNVNPKLNEGKVVWECNRDEAWQICLYDGVGVAQITEGDMSIGPDMDNGYVVYSRMDDLENWRIEGYWISAKESALIYEGEGAHQTRLQENKIYIGVAGVDERRHTKFIDKIFEEKVRGEVPLSP</sequence>
<dbReference type="Proteomes" id="UP000034366">
    <property type="component" value="Unassembled WGS sequence"/>
</dbReference>
<keyword evidence="1" id="KW-0472">Membrane</keyword>
<protein>
    <submittedName>
        <fullName evidence="2">Cell surface protein</fullName>
    </submittedName>
</protein>
<keyword evidence="1" id="KW-0812">Transmembrane</keyword>
<organism evidence="2 3">
    <name type="scientific">Candidatus Woesebacteria bacterium GW2011_GWD1_38_10</name>
    <dbReference type="NCBI Taxonomy" id="1618592"/>
    <lineage>
        <taxon>Bacteria</taxon>
        <taxon>Candidatus Woeseibacteriota</taxon>
    </lineage>
</organism>
<reference evidence="2 3" key="1">
    <citation type="journal article" date="2015" name="Nature">
        <title>rRNA introns, odd ribosomes, and small enigmatic genomes across a large radiation of phyla.</title>
        <authorList>
            <person name="Brown C.T."/>
            <person name="Hug L.A."/>
            <person name="Thomas B.C."/>
            <person name="Sharon I."/>
            <person name="Castelle C.J."/>
            <person name="Singh A."/>
            <person name="Wilkins M.J."/>
            <person name="Williams K.H."/>
            <person name="Banfield J.F."/>
        </authorList>
    </citation>
    <scope>NUCLEOTIDE SEQUENCE [LARGE SCALE GENOMIC DNA]</scope>
</reference>